<proteinExistence type="inferred from homology"/>
<protein>
    <submittedName>
        <fullName evidence="4">Short chain dehydrogenase/reductase</fullName>
    </submittedName>
</protein>
<evidence type="ECO:0000313" key="5">
    <source>
        <dbReference type="Proteomes" id="UP000606194"/>
    </source>
</evidence>
<dbReference type="Proteomes" id="UP000606194">
    <property type="component" value="Unassembled WGS sequence"/>
</dbReference>
<evidence type="ECO:0000256" key="2">
    <source>
        <dbReference type="ARBA" id="ARBA00023002"/>
    </source>
</evidence>
<dbReference type="PRINTS" id="PR00081">
    <property type="entry name" value="GDHRDH"/>
</dbReference>
<evidence type="ECO:0000256" key="3">
    <source>
        <dbReference type="RuleBase" id="RU000363"/>
    </source>
</evidence>
<dbReference type="Pfam" id="PF00106">
    <property type="entry name" value="adh_short"/>
    <property type="match status" value="1"/>
</dbReference>
<evidence type="ECO:0000256" key="1">
    <source>
        <dbReference type="ARBA" id="ARBA00006484"/>
    </source>
</evidence>
<keyword evidence="5" id="KW-1185">Reference proteome</keyword>
<dbReference type="PANTHER" id="PTHR24322">
    <property type="entry name" value="PKSB"/>
    <property type="match status" value="1"/>
</dbReference>
<dbReference type="InterPro" id="IPR002347">
    <property type="entry name" value="SDR_fam"/>
</dbReference>
<dbReference type="AlphaFoldDB" id="A0A918G731"/>
<dbReference type="NCBIfam" id="NF005878">
    <property type="entry name" value="PRK07825.1"/>
    <property type="match status" value="1"/>
</dbReference>
<reference evidence="4" key="1">
    <citation type="journal article" date="2014" name="Int. J. Syst. Evol. Microbiol.">
        <title>Complete genome sequence of Corynebacterium casei LMG S-19264T (=DSM 44701T), isolated from a smear-ripened cheese.</title>
        <authorList>
            <consortium name="US DOE Joint Genome Institute (JGI-PGF)"/>
            <person name="Walter F."/>
            <person name="Albersmeier A."/>
            <person name="Kalinowski J."/>
            <person name="Ruckert C."/>
        </authorList>
    </citation>
    <scope>NUCLEOTIDE SEQUENCE</scope>
    <source>
        <strain evidence="4">JCM 4386</strain>
    </source>
</reference>
<dbReference type="PROSITE" id="PS00061">
    <property type="entry name" value="ADH_SHORT"/>
    <property type="match status" value="1"/>
</dbReference>
<reference evidence="4" key="2">
    <citation type="submission" date="2020-09" db="EMBL/GenBank/DDBJ databases">
        <authorList>
            <person name="Sun Q."/>
            <person name="Ohkuma M."/>
        </authorList>
    </citation>
    <scope>NUCLEOTIDE SEQUENCE</scope>
    <source>
        <strain evidence="4">JCM 4386</strain>
    </source>
</reference>
<name>A0A918G731_9ACTN</name>
<evidence type="ECO:0000313" key="4">
    <source>
        <dbReference type="EMBL" id="GGS20773.1"/>
    </source>
</evidence>
<dbReference type="PANTHER" id="PTHR24322:SF736">
    <property type="entry name" value="RETINOL DEHYDROGENASE 10"/>
    <property type="match status" value="1"/>
</dbReference>
<dbReference type="PRINTS" id="PR00080">
    <property type="entry name" value="SDRFAMILY"/>
</dbReference>
<dbReference type="EMBL" id="BMTL01000038">
    <property type="protein sequence ID" value="GGS20773.1"/>
    <property type="molecule type" value="Genomic_DNA"/>
</dbReference>
<organism evidence="4 5">
    <name type="scientific">Streptomyces humidus</name>
    <dbReference type="NCBI Taxonomy" id="52259"/>
    <lineage>
        <taxon>Bacteria</taxon>
        <taxon>Bacillati</taxon>
        <taxon>Actinomycetota</taxon>
        <taxon>Actinomycetes</taxon>
        <taxon>Kitasatosporales</taxon>
        <taxon>Streptomycetaceae</taxon>
        <taxon>Streptomyces</taxon>
    </lineage>
</organism>
<comment type="similarity">
    <text evidence="1 3">Belongs to the short-chain dehydrogenases/reductases (SDR) family.</text>
</comment>
<accession>A0A918G731</accession>
<dbReference type="RefSeq" id="WP_190153337.1">
    <property type="nucleotide sequence ID" value="NZ_BMTL01000038.1"/>
</dbReference>
<comment type="caution">
    <text evidence="4">The sequence shown here is derived from an EMBL/GenBank/DDBJ whole genome shotgun (WGS) entry which is preliminary data.</text>
</comment>
<dbReference type="CDD" id="cd05233">
    <property type="entry name" value="SDR_c"/>
    <property type="match status" value="1"/>
</dbReference>
<keyword evidence="2" id="KW-0560">Oxidoreductase</keyword>
<dbReference type="SUPFAM" id="SSF51735">
    <property type="entry name" value="NAD(P)-binding Rossmann-fold domains"/>
    <property type="match status" value="1"/>
</dbReference>
<sequence length="274" mass="28911">MTESLAGLRVAITGAARGIGLATATELHSRGTHVIIGDVDATAAQNAAAGLGGSAEAHQLDVSDRASYAAFLDKAAIGGPVDVLVNNAGIMPIGRFVDQLPAVYQRVLEINVLGHLHGLHLALPAMIERGRGHIINVASTAGKVAIPGGLAYCAAKSAVVALTETARIEYAGTGIDFTCVLPNFTNTELIDGTAGMRFVPTVEPSDVARGIVRAIEKKRADVYVPAVVGPMLKAQSFLGRRLRDLVNRRMGAYDAFLTYDPERRAAYEQRVRES</sequence>
<dbReference type="Gene3D" id="3.40.50.720">
    <property type="entry name" value="NAD(P)-binding Rossmann-like Domain"/>
    <property type="match status" value="1"/>
</dbReference>
<dbReference type="GO" id="GO:0016616">
    <property type="term" value="F:oxidoreductase activity, acting on the CH-OH group of donors, NAD or NADP as acceptor"/>
    <property type="evidence" value="ECO:0007669"/>
    <property type="project" value="TreeGrafter"/>
</dbReference>
<dbReference type="InterPro" id="IPR036291">
    <property type="entry name" value="NAD(P)-bd_dom_sf"/>
</dbReference>
<gene>
    <name evidence="4" type="ORF">GCM10010269_69600</name>
</gene>
<dbReference type="InterPro" id="IPR020904">
    <property type="entry name" value="Sc_DH/Rdtase_CS"/>
</dbReference>